<proteinExistence type="inferred from homology"/>
<dbReference type="CDD" id="cd02870">
    <property type="entry name" value="PseudoU_synth_RsuA_like"/>
    <property type="match status" value="1"/>
</dbReference>
<dbReference type="Gene3D" id="3.30.70.580">
    <property type="entry name" value="Pseudouridine synthase I, catalytic domain, N-terminal subdomain"/>
    <property type="match status" value="1"/>
</dbReference>
<dbReference type="EMBL" id="JALBUR010000007">
    <property type="protein sequence ID" value="MDX8419280.1"/>
    <property type="molecule type" value="Genomic_DNA"/>
</dbReference>
<dbReference type="GO" id="GO:0120159">
    <property type="term" value="F:rRNA pseudouridine synthase activity"/>
    <property type="evidence" value="ECO:0007669"/>
    <property type="project" value="UniProtKB-ARBA"/>
</dbReference>
<evidence type="ECO:0000256" key="5">
    <source>
        <dbReference type="RuleBase" id="RU003887"/>
    </source>
</evidence>
<dbReference type="InterPro" id="IPR018496">
    <property type="entry name" value="PsdUridine_synth_RsuA/RluB_CS"/>
</dbReference>
<gene>
    <name evidence="7" type="ORF">MOZ60_04130</name>
</gene>
<dbReference type="InterPro" id="IPR042092">
    <property type="entry name" value="PsdUridine_s_RsuA/RluB/E/F_cat"/>
</dbReference>
<evidence type="ECO:0000256" key="3">
    <source>
        <dbReference type="ARBA" id="ARBA00023235"/>
    </source>
</evidence>
<feature type="domain" description="RNA-binding S4" evidence="6">
    <location>
        <begin position="2"/>
        <end position="59"/>
    </location>
</feature>
<dbReference type="InterPro" id="IPR006145">
    <property type="entry name" value="PsdUridine_synth_RsuA/RluA"/>
</dbReference>
<keyword evidence="8" id="KW-1185">Reference proteome</keyword>
<dbReference type="InterPro" id="IPR020103">
    <property type="entry name" value="PsdUridine_synth_cat_dom_sf"/>
</dbReference>
<keyword evidence="2 4" id="KW-0694">RNA-binding</keyword>
<dbReference type="RefSeq" id="WP_370595750.1">
    <property type="nucleotide sequence ID" value="NZ_JALBUR010000007.1"/>
</dbReference>
<dbReference type="GO" id="GO:0000455">
    <property type="term" value="P:enzyme-directed rRNA pseudouridine synthesis"/>
    <property type="evidence" value="ECO:0007669"/>
    <property type="project" value="UniProtKB-ARBA"/>
</dbReference>
<comment type="similarity">
    <text evidence="1 5">Belongs to the pseudouridine synthase RsuA family.</text>
</comment>
<dbReference type="AlphaFoldDB" id="A0AB35U7K0"/>
<evidence type="ECO:0000313" key="7">
    <source>
        <dbReference type="EMBL" id="MDX8419280.1"/>
    </source>
</evidence>
<dbReference type="InterPro" id="IPR000748">
    <property type="entry name" value="PsdUridine_synth_RsuA/RluB/E/F"/>
</dbReference>
<keyword evidence="3 5" id="KW-0413">Isomerase</keyword>
<dbReference type="Pfam" id="PF01479">
    <property type="entry name" value="S4"/>
    <property type="match status" value="1"/>
</dbReference>
<dbReference type="PROSITE" id="PS50889">
    <property type="entry name" value="S4"/>
    <property type="match status" value="1"/>
</dbReference>
<dbReference type="Gene3D" id="3.10.290.10">
    <property type="entry name" value="RNA-binding S4 domain"/>
    <property type="match status" value="1"/>
</dbReference>
<evidence type="ECO:0000313" key="8">
    <source>
        <dbReference type="Proteomes" id="UP001286174"/>
    </source>
</evidence>
<evidence type="ECO:0000256" key="2">
    <source>
        <dbReference type="ARBA" id="ARBA00022884"/>
    </source>
</evidence>
<evidence type="ECO:0000256" key="4">
    <source>
        <dbReference type="PROSITE-ProRule" id="PRU00182"/>
    </source>
</evidence>
<dbReference type="GO" id="GO:0005829">
    <property type="term" value="C:cytosol"/>
    <property type="evidence" value="ECO:0007669"/>
    <property type="project" value="UniProtKB-ARBA"/>
</dbReference>
<reference evidence="7 8" key="1">
    <citation type="submission" date="2022-03" db="EMBL/GenBank/DDBJ databases">
        <title>Novel taxa within the pig intestine.</title>
        <authorList>
            <person name="Wylensek D."/>
            <person name="Bishof K."/>
            <person name="Afrizal A."/>
            <person name="Clavel T."/>
        </authorList>
    </citation>
    <scope>NUCLEOTIDE SEQUENCE [LARGE SCALE GENOMIC DNA]</scope>
    <source>
        <strain evidence="7 8">CLA-KB-P133</strain>
    </source>
</reference>
<evidence type="ECO:0000259" key="6">
    <source>
        <dbReference type="SMART" id="SM00363"/>
    </source>
</evidence>
<accession>A0AB35U7K0</accession>
<dbReference type="FunFam" id="3.30.70.580:FF:000005">
    <property type="entry name" value="Pseudouridine synthase"/>
    <property type="match status" value="1"/>
</dbReference>
<dbReference type="InterPro" id="IPR036986">
    <property type="entry name" value="S4_RNA-bd_sf"/>
</dbReference>
<dbReference type="InterPro" id="IPR050343">
    <property type="entry name" value="RsuA_PseudoU_synthase"/>
</dbReference>
<dbReference type="Pfam" id="PF00849">
    <property type="entry name" value="PseudoU_synth_2"/>
    <property type="match status" value="1"/>
</dbReference>
<name>A0AB35U7K0_9FIRM</name>
<dbReference type="FunFam" id="3.10.290.10:FF:000003">
    <property type="entry name" value="Pseudouridine synthase"/>
    <property type="match status" value="1"/>
</dbReference>
<organism evidence="7 8">
    <name type="scientific">Grylomicrobium aquisgranensis</name>
    <dbReference type="NCBI Taxonomy" id="2926318"/>
    <lineage>
        <taxon>Bacteria</taxon>
        <taxon>Bacillati</taxon>
        <taxon>Bacillota</taxon>
        <taxon>Erysipelotrichia</taxon>
        <taxon>Erysipelotrichales</taxon>
        <taxon>Erysipelotrichaceae</taxon>
        <taxon>Grylomicrobium</taxon>
    </lineage>
</organism>
<dbReference type="Gene3D" id="3.30.70.1560">
    <property type="entry name" value="Alpha-L RNA-binding motif"/>
    <property type="match status" value="1"/>
</dbReference>
<dbReference type="SUPFAM" id="SSF55174">
    <property type="entry name" value="Alpha-L RNA-binding motif"/>
    <property type="match status" value="1"/>
</dbReference>
<dbReference type="PANTHER" id="PTHR47683">
    <property type="entry name" value="PSEUDOURIDINE SYNTHASE FAMILY PROTEIN-RELATED"/>
    <property type="match status" value="1"/>
</dbReference>
<protein>
    <recommendedName>
        <fullName evidence="5">Pseudouridine synthase</fullName>
        <ecNumber evidence="5">5.4.99.-</ecNumber>
    </recommendedName>
</protein>
<dbReference type="Proteomes" id="UP001286174">
    <property type="component" value="Unassembled WGS sequence"/>
</dbReference>
<dbReference type="PROSITE" id="PS01149">
    <property type="entry name" value="PSI_RSU"/>
    <property type="match status" value="1"/>
</dbReference>
<dbReference type="EC" id="5.4.99.-" evidence="5"/>
<dbReference type="InterPro" id="IPR002942">
    <property type="entry name" value="S4_RNA-bd"/>
</dbReference>
<dbReference type="GO" id="GO:0003723">
    <property type="term" value="F:RNA binding"/>
    <property type="evidence" value="ECO:0007669"/>
    <property type="project" value="UniProtKB-KW"/>
</dbReference>
<dbReference type="InterPro" id="IPR020094">
    <property type="entry name" value="TruA/RsuA/RluB/E/F_N"/>
</dbReference>
<dbReference type="FunFam" id="3.30.70.1560:FF:000001">
    <property type="entry name" value="Pseudouridine synthase"/>
    <property type="match status" value="1"/>
</dbReference>
<dbReference type="SMART" id="SM00363">
    <property type="entry name" value="S4"/>
    <property type="match status" value="1"/>
</dbReference>
<dbReference type="CDD" id="cd00165">
    <property type="entry name" value="S4"/>
    <property type="match status" value="1"/>
</dbReference>
<dbReference type="NCBIfam" id="TIGR00093">
    <property type="entry name" value="pseudouridine synthase"/>
    <property type="match status" value="1"/>
</dbReference>
<sequence>MERLQKVIAAAGVASRRKAEQLIADGHVKVNGKVVTEMGVQVGPQDEVSVDGVILNQEEKVYFLLNKPKQVICAVSDDRGRQTVVDCLPDVKERIFPVGRLDYESTGLLIMTNDGEFANCLMHPRYHLPKTYEVAINGILTDQMIHMLEKGIKLDDGMTLPAQVQLLSRLEGKKKTVFLITIFEGRNREIRRMMEYFHCEVTRLNRIGYGFLDLGSLRQGQYRRLRRYEVRKLMHMAQSGMPAEDSTSGSGSM</sequence>
<comment type="caution">
    <text evidence="7">The sequence shown here is derived from an EMBL/GenBank/DDBJ whole genome shotgun (WGS) entry which is preliminary data.</text>
</comment>
<dbReference type="SUPFAM" id="SSF55120">
    <property type="entry name" value="Pseudouridine synthase"/>
    <property type="match status" value="1"/>
</dbReference>
<dbReference type="PANTHER" id="PTHR47683:SF2">
    <property type="entry name" value="RNA-BINDING S4 DOMAIN-CONTAINING PROTEIN"/>
    <property type="match status" value="1"/>
</dbReference>
<evidence type="ECO:0000256" key="1">
    <source>
        <dbReference type="ARBA" id="ARBA00008348"/>
    </source>
</evidence>